<dbReference type="InterPro" id="IPR023213">
    <property type="entry name" value="CAT-like_dom_sf"/>
</dbReference>
<organism evidence="2 3">
    <name type="scientific">Sphingopyxis fribergensis</name>
    <dbReference type="NCBI Taxonomy" id="1515612"/>
    <lineage>
        <taxon>Bacteria</taxon>
        <taxon>Pseudomonadati</taxon>
        <taxon>Pseudomonadota</taxon>
        <taxon>Alphaproteobacteria</taxon>
        <taxon>Sphingomonadales</taxon>
        <taxon>Sphingomonadaceae</taxon>
        <taxon>Sphingopyxis</taxon>
    </lineage>
</organism>
<dbReference type="GO" id="GO:0003824">
    <property type="term" value="F:catalytic activity"/>
    <property type="evidence" value="ECO:0007669"/>
    <property type="project" value="InterPro"/>
</dbReference>
<proteinExistence type="predicted"/>
<name>A0A0A7PKJ3_9SPHN</name>
<dbReference type="HOGENOM" id="CLU_631502_0_0_5"/>
<reference evidence="2 3" key="1">
    <citation type="journal article" date="2015" name="Int. J. Syst. Evol. Microbiol.">
        <title>Description of Sphingopyxis fribergensis sp. nov. - a soil bacterium with the ability to degrade styrene and phenylacetic acid.</title>
        <authorList>
            <person name="Oelschlagel M."/>
            <person name="Ruckert C."/>
            <person name="Kalinowski J."/>
            <person name="Schmidt G."/>
            <person name="Schlomann M."/>
            <person name="Tischler D."/>
        </authorList>
    </citation>
    <scope>NUCLEOTIDE SEQUENCE [LARGE SCALE GENOMIC DNA]</scope>
    <source>
        <strain evidence="2 3">Kp5.2</strain>
    </source>
</reference>
<evidence type="ECO:0000313" key="2">
    <source>
        <dbReference type="EMBL" id="AJA09713.1"/>
    </source>
</evidence>
<dbReference type="InterPro" id="IPR001242">
    <property type="entry name" value="Condensation_dom"/>
</dbReference>
<dbReference type="Gene3D" id="3.30.559.30">
    <property type="entry name" value="Nonribosomal peptide synthetase, condensation domain"/>
    <property type="match status" value="1"/>
</dbReference>
<gene>
    <name evidence="2" type="ORF">SKP52_14140</name>
</gene>
<protein>
    <recommendedName>
        <fullName evidence="1">Condensation domain-containing protein</fullName>
    </recommendedName>
</protein>
<dbReference type="Proteomes" id="UP000030907">
    <property type="component" value="Chromosome"/>
</dbReference>
<dbReference type="EMBL" id="CP009122">
    <property type="protein sequence ID" value="AJA09713.1"/>
    <property type="molecule type" value="Genomic_DNA"/>
</dbReference>
<dbReference type="Gene3D" id="3.30.559.10">
    <property type="entry name" value="Chloramphenicol acetyltransferase-like domain"/>
    <property type="match status" value="1"/>
</dbReference>
<dbReference type="SUPFAM" id="SSF52777">
    <property type="entry name" value="CoA-dependent acyltransferases"/>
    <property type="match status" value="2"/>
</dbReference>
<keyword evidence="3" id="KW-1185">Reference proteome</keyword>
<dbReference type="STRING" id="1515612.SKP52_14140"/>
<evidence type="ECO:0000313" key="3">
    <source>
        <dbReference type="Proteomes" id="UP000030907"/>
    </source>
</evidence>
<evidence type="ECO:0000259" key="1">
    <source>
        <dbReference type="Pfam" id="PF00668"/>
    </source>
</evidence>
<dbReference type="KEGG" id="sphk:SKP52_14140"/>
<dbReference type="Pfam" id="PF00668">
    <property type="entry name" value="Condensation"/>
    <property type="match status" value="1"/>
</dbReference>
<feature type="domain" description="Condensation" evidence="1">
    <location>
        <begin position="2"/>
        <end position="178"/>
    </location>
</feature>
<sequence>MKIYPVSPIQRYCLLVSGRKNYGADMNVGACLYFPVDLDSSIVINRVSKCLAFHPALNARFEISQDECIYQSIDDTDNFIEYLDSSYEVKSLIGDESIFQHYREWYATRGVSRNHADLVSGVVSRNKHIEYALYDEIPRRVSIIGSPLDGYTICLSFHHAMCDATSVSILHQYLNDYILGVPSCSGMQLEFLDRCVNEDERLPLVQSRQLQYWERLLSSSKDESNASLIDREASLCLSKVIHSCDIRSMFGSRKVTQFPHLCALYEGLEAVTRISRRNIISTIDNRRSAEDSRIIGCMFRHLIWCFPEGADSSRAALRKFLVAQAMRHYQNVDVTLDLILEAYSTQQGRFPALDAGFSFRIAGMVKTDVLSKSEIVPQYIDALYERLKIHLHVVIDGDLATSYLVYNKEFVAPNELDIFEKRFTHALDHFKGVD</sequence>
<accession>A0A0A7PKJ3</accession>
<dbReference type="AlphaFoldDB" id="A0A0A7PKJ3"/>